<name>A0A921R2Q2_SORBI</name>
<comment type="subcellular location">
    <subcellularLocation>
        <location evidence="1">Nucleus</location>
    </subcellularLocation>
</comment>
<feature type="region of interest" description="Disordered" evidence="4">
    <location>
        <begin position="1"/>
        <end position="85"/>
    </location>
</feature>
<dbReference type="SUPFAM" id="SSF48371">
    <property type="entry name" value="ARM repeat"/>
    <property type="match status" value="1"/>
</dbReference>
<feature type="compositionally biased region" description="Basic and acidic residues" evidence="4">
    <location>
        <begin position="803"/>
        <end position="818"/>
    </location>
</feature>
<reference evidence="5" key="2">
    <citation type="submission" date="2020-10" db="EMBL/GenBank/DDBJ databases">
        <authorList>
            <person name="Cooper E.A."/>
            <person name="Brenton Z.W."/>
            <person name="Flinn B.S."/>
            <person name="Jenkins J."/>
            <person name="Shu S."/>
            <person name="Flowers D."/>
            <person name="Luo F."/>
            <person name="Wang Y."/>
            <person name="Xia P."/>
            <person name="Barry K."/>
            <person name="Daum C."/>
            <person name="Lipzen A."/>
            <person name="Yoshinaga Y."/>
            <person name="Schmutz J."/>
            <person name="Saski C."/>
            <person name="Vermerris W."/>
            <person name="Kresovich S."/>
        </authorList>
    </citation>
    <scope>NUCLEOTIDE SEQUENCE</scope>
</reference>
<dbReference type="InterPro" id="IPR016024">
    <property type="entry name" value="ARM-type_fold"/>
</dbReference>
<dbReference type="Pfam" id="PF04931">
    <property type="entry name" value="DNA_pol_phi"/>
    <property type="match status" value="1"/>
</dbReference>
<evidence type="ECO:0000313" key="5">
    <source>
        <dbReference type="EMBL" id="KAG0531607.1"/>
    </source>
</evidence>
<comment type="similarity">
    <text evidence="2">Belongs to the MYBBP1A family.</text>
</comment>
<dbReference type="PANTHER" id="PTHR13213">
    <property type="entry name" value="MYB-BINDING PROTEIN 1A FAMILY MEMBER"/>
    <property type="match status" value="1"/>
</dbReference>
<dbReference type="GO" id="GO:0006355">
    <property type="term" value="P:regulation of DNA-templated transcription"/>
    <property type="evidence" value="ECO:0007669"/>
    <property type="project" value="InterPro"/>
</dbReference>
<feature type="compositionally biased region" description="Acidic residues" evidence="4">
    <location>
        <begin position="961"/>
        <end position="972"/>
    </location>
</feature>
<dbReference type="InterPro" id="IPR007015">
    <property type="entry name" value="DNA_pol_V/MYBBP1A"/>
</dbReference>
<dbReference type="AlphaFoldDB" id="A0A921R2Q2"/>
<dbReference type="PANTHER" id="PTHR13213:SF2">
    <property type="entry name" value="MYB-BINDING PROTEIN 1A"/>
    <property type="match status" value="1"/>
</dbReference>
<accession>A0A921R2Q2</accession>
<feature type="region of interest" description="Disordered" evidence="4">
    <location>
        <begin position="552"/>
        <end position="572"/>
    </location>
</feature>
<keyword evidence="3" id="KW-0539">Nucleus</keyword>
<feature type="compositionally biased region" description="Basic and acidic residues" evidence="4">
    <location>
        <begin position="949"/>
        <end position="960"/>
    </location>
</feature>
<comment type="caution">
    <text evidence="5">The sequence shown here is derived from an EMBL/GenBank/DDBJ whole genome shotgun (WGS) entry which is preliminary data.</text>
</comment>
<feature type="region of interest" description="Disordered" evidence="4">
    <location>
        <begin position="127"/>
        <end position="153"/>
    </location>
</feature>
<sequence>MAGKKRTQTDLAVPEAVPASDNARNEVAAAEAPAKKKKLAMERKKERKELDKERHRQSAESTAAKAEPPAAEAAAPANPPPAPAAVGPGLHMNVFRDLASPEASVREAAAEALVVELRQVQKAYEKSARKGESEAGDEDSASQMEAEKDDGLDNCAPSARYAIRRLIRGISSSREYARQGFALGLAAVLESIRAIKVESIMKLIPNLLEYSSSMKGPEAKDNLLGRLFGFGAIVRSGRVSRQWTRDKSSPIVKEFVSLVVELGGKKRYLMEPAVAVILDLVRKLPDEAILSEVLEAPGVQDWFNKAADVGDPDALFLALKLQERTYVQKEIFGKLLPHPFSSDNFFAEEHLKSIAACFKESAFCLPRIHSLWLVITDMLVREAASQHDINTSSGKKHKKNKKASSCEDDLRNLRNFCEVVIEGSLLLSSHDRKHLAFSILLSLLPKLSPSAIQLVLSSKVVHGLMDILSNESSWLYNAGKHFLKELVSVASHDNDRCAAVIINLQKYSGGRFDSMTKTKIVKELVGKFHNVEDCLYLVQNLMALFVDEESVTDEPSDQSQTTDENSEIGPSEEQELLGQGNTDLLKSWVVNTISCVLKNLKLTSKGNSDSEMAKCIEEKFQVQTEILKFLAVQGLFSASLGTEVTSFELQEKFKWPKNPISTSLRKECIEQLQFLLEDAQKDEALHVPSEVKSNDLGYYLMRFINTVCNIPSVTLFRTLSGNDDNAFKKLMAVESMLFHEERKIGPGLESAKMHAMCYLLIQLLLQVLLHPDEYWEAAVDVTICCKKSFPAIAQGDNSSAQESAEHGSQESDEDGSKESDEDVSEDPNEEVSLEFMDVLVQTFLSVLPHASGPVCFTIEQVFRVFCDDITETGLLDMLRVVKIDLKGRRQTDSDDEDDGRVDIEDDDETVMEDEEVGEIDDVTDDEDDSSDEGDVDEDDFNKAAPNETKGGDKAESTKDGDDSDDSDGMDDDAMFRIDPYIARIFKERNLPGSETKQSQLMRFKLRVLTLLDIYLQRNPGKAMVLEVYSFLMQAFVKSHGADSTEQFRQRIAGILQRRVFKGNEYPEGDVVEFVKLESLLEKALRLASRSRYNTVASVAQNATFWILKIINSMNCSEQELASVIDKFRSILNDYDRKKSRLKLGFVKEVAKRNPWIGHELFGFVLQRTENTKAQYRRNQMLELVDYILKSWAGDASEVFLNHLAQLCGLIQEALSAVPENKSRRKEVRNFCTGILQTVLKLDLKEQFQNALSPEAYSLCEAKLGTAFATFKK</sequence>
<feature type="compositionally biased region" description="Basic and acidic residues" evidence="4">
    <location>
        <begin position="39"/>
        <end position="58"/>
    </location>
</feature>
<evidence type="ECO:0000256" key="1">
    <source>
        <dbReference type="ARBA" id="ARBA00004123"/>
    </source>
</evidence>
<organism evidence="5 6">
    <name type="scientific">Sorghum bicolor</name>
    <name type="common">Sorghum</name>
    <name type="synonym">Sorghum vulgare</name>
    <dbReference type="NCBI Taxonomy" id="4558"/>
    <lineage>
        <taxon>Eukaryota</taxon>
        <taxon>Viridiplantae</taxon>
        <taxon>Streptophyta</taxon>
        <taxon>Embryophyta</taxon>
        <taxon>Tracheophyta</taxon>
        <taxon>Spermatophyta</taxon>
        <taxon>Magnoliopsida</taxon>
        <taxon>Liliopsida</taxon>
        <taxon>Poales</taxon>
        <taxon>Poaceae</taxon>
        <taxon>PACMAD clade</taxon>
        <taxon>Panicoideae</taxon>
        <taxon>Andropogonodae</taxon>
        <taxon>Andropogoneae</taxon>
        <taxon>Sorghinae</taxon>
        <taxon>Sorghum</taxon>
    </lineage>
</organism>
<reference evidence="5" key="1">
    <citation type="journal article" date="2019" name="BMC Genomics">
        <title>A new reference genome for Sorghum bicolor reveals high levels of sequence similarity between sweet and grain genotypes: implications for the genetics of sugar metabolism.</title>
        <authorList>
            <person name="Cooper E.A."/>
            <person name="Brenton Z.W."/>
            <person name="Flinn B.S."/>
            <person name="Jenkins J."/>
            <person name="Shu S."/>
            <person name="Flowers D."/>
            <person name="Luo F."/>
            <person name="Wang Y."/>
            <person name="Xia P."/>
            <person name="Barry K."/>
            <person name="Daum C."/>
            <person name="Lipzen A."/>
            <person name="Yoshinaga Y."/>
            <person name="Schmutz J."/>
            <person name="Saski C."/>
            <person name="Vermerris W."/>
            <person name="Kresovich S."/>
        </authorList>
    </citation>
    <scope>NUCLEOTIDE SEQUENCE</scope>
</reference>
<dbReference type="EMBL" id="CM027683">
    <property type="protein sequence ID" value="KAG0531607.1"/>
    <property type="molecule type" value="Genomic_DNA"/>
</dbReference>
<feature type="compositionally biased region" description="Acidic residues" evidence="4">
    <location>
        <begin position="893"/>
        <end position="939"/>
    </location>
</feature>
<evidence type="ECO:0000256" key="2">
    <source>
        <dbReference type="ARBA" id="ARBA00006809"/>
    </source>
</evidence>
<proteinExistence type="inferred from homology"/>
<dbReference type="GO" id="GO:0003677">
    <property type="term" value="F:DNA binding"/>
    <property type="evidence" value="ECO:0007669"/>
    <property type="project" value="InterPro"/>
</dbReference>
<feature type="region of interest" description="Disordered" evidence="4">
    <location>
        <begin position="796"/>
        <end position="829"/>
    </location>
</feature>
<gene>
    <name evidence="5" type="ORF">BDA96_04G037000</name>
</gene>
<dbReference type="Proteomes" id="UP000807115">
    <property type="component" value="Chromosome 4"/>
</dbReference>
<evidence type="ECO:0000256" key="4">
    <source>
        <dbReference type="SAM" id="MobiDB-lite"/>
    </source>
</evidence>
<feature type="region of interest" description="Disordered" evidence="4">
    <location>
        <begin position="888"/>
        <end position="972"/>
    </location>
</feature>
<evidence type="ECO:0008006" key="7">
    <source>
        <dbReference type="Google" id="ProtNLM"/>
    </source>
</evidence>
<feature type="compositionally biased region" description="Acidic residues" evidence="4">
    <location>
        <begin position="819"/>
        <end position="829"/>
    </location>
</feature>
<evidence type="ECO:0000313" key="6">
    <source>
        <dbReference type="Proteomes" id="UP000807115"/>
    </source>
</evidence>
<feature type="compositionally biased region" description="Low complexity" evidence="4">
    <location>
        <begin position="63"/>
        <end position="76"/>
    </location>
</feature>
<dbReference type="GO" id="GO:0005730">
    <property type="term" value="C:nucleolus"/>
    <property type="evidence" value="ECO:0007669"/>
    <property type="project" value="InterPro"/>
</dbReference>
<protein>
    <recommendedName>
        <fullName evidence="7">DNA polymerase V</fullName>
    </recommendedName>
</protein>
<evidence type="ECO:0000256" key="3">
    <source>
        <dbReference type="ARBA" id="ARBA00023242"/>
    </source>
</evidence>